<sequence>CTNANAPLAKMLRRDYAYLVFFIIHIPIIFLIDTAPLQPSWLRTELSQQLRDFYISTYRDKFFEEPAPVWFTTFIWMELLYHVPLSIWAIGGLLRDHPLVPVHLLIFGVQAFITSLTCLVDVWSWEDRSTDEKTQITYLYAPYVALGALMALDMIFRLHRQLRATSVKSKRA</sequence>
<dbReference type="PROSITE" id="PS51751">
    <property type="entry name" value="EXPERA"/>
    <property type="match status" value="1"/>
</dbReference>
<reference evidence="10" key="1">
    <citation type="journal article" date="2023" name="IMA Fungus">
        <title>Comparative genomic study of the Penicillium genus elucidates a diverse pangenome and 15 lateral gene transfer events.</title>
        <authorList>
            <person name="Petersen C."/>
            <person name="Sorensen T."/>
            <person name="Nielsen M.R."/>
            <person name="Sondergaard T.E."/>
            <person name="Sorensen J.L."/>
            <person name="Fitzpatrick D.A."/>
            <person name="Frisvad J.C."/>
            <person name="Nielsen K.L."/>
        </authorList>
    </citation>
    <scope>NUCLEOTIDE SEQUENCE</scope>
    <source>
        <strain evidence="10">IBT 17514</strain>
    </source>
</reference>
<feature type="domain" description="EXPERA" evidence="9">
    <location>
        <begin position="14"/>
        <end position="151"/>
    </location>
</feature>
<dbReference type="Proteomes" id="UP001215712">
    <property type="component" value="Unassembled WGS sequence"/>
</dbReference>
<protein>
    <recommendedName>
        <fullName evidence="9">EXPERA domain-containing protein</fullName>
    </recommendedName>
</protein>
<feature type="transmembrane region" description="Helical" evidence="8">
    <location>
        <begin position="16"/>
        <end position="37"/>
    </location>
</feature>
<evidence type="ECO:0000313" key="11">
    <source>
        <dbReference type="Proteomes" id="UP001215712"/>
    </source>
</evidence>
<evidence type="ECO:0000256" key="4">
    <source>
        <dbReference type="ARBA" id="ARBA00022824"/>
    </source>
</evidence>
<evidence type="ECO:0000259" key="9">
    <source>
        <dbReference type="PROSITE" id="PS51751"/>
    </source>
</evidence>
<keyword evidence="3 7" id="KW-0812">Transmembrane</keyword>
<evidence type="ECO:0000256" key="5">
    <source>
        <dbReference type="ARBA" id="ARBA00022989"/>
    </source>
</evidence>
<dbReference type="PANTHER" id="PTHR31204:SF1">
    <property type="entry name" value="SIGMA INTRACELLULAR RECEPTOR 2"/>
    <property type="match status" value="1"/>
</dbReference>
<proteinExistence type="inferred from homology"/>
<dbReference type="EMBL" id="JAQJAN010000005">
    <property type="protein sequence ID" value="KAJ5728112.1"/>
    <property type="molecule type" value="Genomic_DNA"/>
</dbReference>
<dbReference type="PANTHER" id="PTHR31204">
    <property type="entry name" value="SIGMA INTRACELLULAR RECEPTOR 2"/>
    <property type="match status" value="1"/>
</dbReference>
<evidence type="ECO:0000256" key="3">
    <source>
        <dbReference type="ARBA" id="ARBA00022692"/>
    </source>
</evidence>
<evidence type="ECO:0000256" key="8">
    <source>
        <dbReference type="SAM" id="Phobius"/>
    </source>
</evidence>
<dbReference type="GO" id="GO:0005789">
    <property type="term" value="C:endoplasmic reticulum membrane"/>
    <property type="evidence" value="ECO:0007669"/>
    <property type="project" value="UniProtKB-SubCell"/>
</dbReference>
<dbReference type="Pfam" id="PF05241">
    <property type="entry name" value="EBP"/>
    <property type="match status" value="1"/>
</dbReference>
<dbReference type="PIRSF" id="PIRSF031032">
    <property type="entry name" value="TMP_97_prd"/>
    <property type="match status" value="1"/>
</dbReference>
<organism evidence="10 11">
    <name type="scientific">Penicillium malachiteum</name>
    <dbReference type="NCBI Taxonomy" id="1324776"/>
    <lineage>
        <taxon>Eukaryota</taxon>
        <taxon>Fungi</taxon>
        <taxon>Dikarya</taxon>
        <taxon>Ascomycota</taxon>
        <taxon>Pezizomycotina</taxon>
        <taxon>Eurotiomycetes</taxon>
        <taxon>Eurotiomycetidae</taxon>
        <taxon>Eurotiales</taxon>
        <taxon>Aspergillaceae</taxon>
        <taxon>Penicillium</taxon>
    </lineage>
</organism>
<evidence type="ECO:0000256" key="6">
    <source>
        <dbReference type="ARBA" id="ARBA00023136"/>
    </source>
</evidence>
<feature type="transmembrane region" description="Helical" evidence="8">
    <location>
        <begin position="137"/>
        <end position="156"/>
    </location>
</feature>
<keyword evidence="6 7" id="KW-0472">Membrane</keyword>
<comment type="subcellular location">
    <subcellularLocation>
        <location evidence="1">Endoplasmic reticulum membrane</location>
        <topology evidence="1">Multi-pass membrane protein</topology>
    </subcellularLocation>
</comment>
<feature type="transmembrane region" description="Helical" evidence="8">
    <location>
        <begin position="69"/>
        <end position="90"/>
    </location>
</feature>
<evidence type="ECO:0000256" key="1">
    <source>
        <dbReference type="ARBA" id="ARBA00004477"/>
    </source>
</evidence>
<accession>A0AAD6MXB1</accession>
<comment type="similarity">
    <text evidence="2">Belongs to the TMEM97/sigma-2 receptor family.</text>
</comment>
<reference evidence="10" key="2">
    <citation type="submission" date="2023-01" db="EMBL/GenBank/DDBJ databases">
        <authorList>
            <person name="Petersen C."/>
        </authorList>
    </citation>
    <scope>NUCLEOTIDE SEQUENCE</scope>
    <source>
        <strain evidence="10">IBT 17514</strain>
    </source>
</reference>
<name>A0AAD6MXB1_9EURO</name>
<evidence type="ECO:0000256" key="7">
    <source>
        <dbReference type="PROSITE-ProRule" id="PRU01087"/>
    </source>
</evidence>
<dbReference type="InterPro" id="IPR016964">
    <property type="entry name" value="Sigma2_recept"/>
</dbReference>
<dbReference type="InterPro" id="IPR033118">
    <property type="entry name" value="EXPERA"/>
</dbReference>
<keyword evidence="4" id="KW-0256">Endoplasmic reticulum</keyword>
<dbReference type="AlphaFoldDB" id="A0AAD6MXB1"/>
<keyword evidence="5 7" id="KW-1133">Transmembrane helix</keyword>
<feature type="transmembrane region" description="Helical" evidence="8">
    <location>
        <begin position="102"/>
        <end position="125"/>
    </location>
</feature>
<evidence type="ECO:0000313" key="10">
    <source>
        <dbReference type="EMBL" id="KAJ5728112.1"/>
    </source>
</evidence>
<keyword evidence="11" id="KW-1185">Reference proteome</keyword>
<dbReference type="InterPro" id="IPR051987">
    <property type="entry name" value="Sigma-2_receptor-like"/>
</dbReference>
<evidence type="ECO:0000256" key="2">
    <source>
        <dbReference type="ARBA" id="ARBA00009096"/>
    </source>
</evidence>
<feature type="non-terminal residue" evidence="10">
    <location>
        <position position="1"/>
    </location>
</feature>
<gene>
    <name evidence="10" type="ORF">N7493_004442</name>
</gene>
<comment type="caution">
    <text evidence="10">The sequence shown here is derived from an EMBL/GenBank/DDBJ whole genome shotgun (WGS) entry which is preliminary data.</text>
</comment>